<dbReference type="PANTHER" id="PTHR16515:SF49">
    <property type="entry name" value="GASTRULA ZINC FINGER PROTEIN XLCGF49.1-LIKE-RELATED"/>
    <property type="match status" value="1"/>
</dbReference>
<evidence type="ECO:0000313" key="13">
    <source>
        <dbReference type="EMBL" id="KAH3897456.1"/>
    </source>
</evidence>
<keyword evidence="8" id="KW-0238">DNA-binding</keyword>
<evidence type="ECO:0000256" key="2">
    <source>
        <dbReference type="ARBA" id="ARBA00006991"/>
    </source>
</evidence>
<gene>
    <name evidence="13" type="ORF">DPMN_021644</name>
</gene>
<feature type="domain" description="C2H2-type" evidence="12">
    <location>
        <begin position="162"/>
        <end position="185"/>
    </location>
</feature>
<protein>
    <recommendedName>
        <fullName evidence="12">C2H2-type domain-containing protein</fullName>
    </recommendedName>
</protein>
<dbReference type="FunFam" id="3.30.160.60:FF:000325">
    <property type="entry name" value="ZFP90 zinc finger protein"/>
    <property type="match status" value="1"/>
</dbReference>
<dbReference type="EMBL" id="JAIWYP010000001">
    <property type="protein sequence ID" value="KAH3897456.1"/>
    <property type="molecule type" value="Genomic_DNA"/>
</dbReference>
<organism evidence="13 14">
    <name type="scientific">Dreissena polymorpha</name>
    <name type="common">Zebra mussel</name>
    <name type="synonym">Mytilus polymorpha</name>
    <dbReference type="NCBI Taxonomy" id="45954"/>
    <lineage>
        <taxon>Eukaryota</taxon>
        <taxon>Metazoa</taxon>
        <taxon>Spiralia</taxon>
        <taxon>Lophotrochozoa</taxon>
        <taxon>Mollusca</taxon>
        <taxon>Bivalvia</taxon>
        <taxon>Autobranchia</taxon>
        <taxon>Heteroconchia</taxon>
        <taxon>Euheterodonta</taxon>
        <taxon>Imparidentia</taxon>
        <taxon>Neoheterodontei</taxon>
        <taxon>Myida</taxon>
        <taxon>Dreissenoidea</taxon>
        <taxon>Dreissenidae</taxon>
        <taxon>Dreissena</taxon>
    </lineage>
</organism>
<dbReference type="GO" id="GO:0005634">
    <property type="term" value="C:nucleus"/>
    <property type="evidence" value="ECO:0007669"/>
    <property type="project" value="UniProtKB-SubCell"/>
</dbReference>
<dbReference type="InterPro" id="IPR050331">
    <property type="entry name" value="Zinc_finger"/>
</dbReference>
<evidence type="ECO:0000256" key="7">
    <source>
        <dbReference type="ARBA" id="ARBA00023015"/>
    </source>
</evidence>
<evidence type="ECO:0000256" key="6">
    <source>
        <dbReference type="ARBA" id="ARBA00022833"/>
    </source>
</evidence>
<comment type="subcellular location">
    <subcellularLocation>
        <location evidence="1">Nucleus</location>
    </subcellularLocation>
</comment>
<evidence type="ECO:0000259" key="12">
    <source>
        <dbReference type="PROSITE" id="PS50157"/>
    </source>
</evidence>
<feature type="domain" description="C2H2-type" evidence="12">
    <location>
        <begin position="85"/>
        <end position="112"/>
    </location>
</feature>
<keyword evidence="4" id="KW-0677">Repeat</keyword>
<dbReference type="InterPro" id="IPR036236">
    <property type="entry name" value="Znf_C2H2_sf"/>
</dbReference>
<keyword evidence="5 11" id="KW-0863">Zinc-finger</keyword>
<dbReference type="SMART" id="SM00355">
    <property type="entry name" value="ZnF_C2H2"/>
    <property type="match status" value="5"/>
</dbReference>
<feature type="domain" description="C2H2-type" evidence="12">
    <location>
        <begin position="57"/>
        <end position="84"/>
    </location>
</feature>
<dbReference type="Gene3D" id="3.30.160.60">
    <property type="entry name" value="Classic Zinc Finger"/>
    <property type="match status" value="6"/>
</dbReference>
<dbReference type="PROSITE" id="PS50157">
    <property type="entry name" value="ZINC_FINGER_C2H2_2"/>
    <property type="match status" value="5"/>
</dbReference>
<evidence type="ECO:0000256" key="9">
    <source>
        <dbReference type="ARBA" id="ARBA00023163"/>
    </source>
</evidence>
<proteinExistence type="inferred from homology"/>
<dbReference type="FunFam" id="3.30.160.60:FF:001732">
    <property type="entry name" value="Zgc:162936"/>
    <property type="match status" value="1"/>
</dbReference>
<comment type="caution">
    <text evidence="13">The sequence shown here is derived from an EMBL/GenBank/DDBJ whole genome shotgun (WGS) entry which is preliminary data.</text>
</comment>
<evidence type="ECO:0000256" key="8">
    <source>
        <dbReference type="ARBA" id="ARBA00023125"/>
    </source>
</evidence>
<evidence type="ECO:0000256" key="3">
    <source>
        <dbReference type="ARBA" id="ARBA00022723"/>
    </source>
</evidence>
<keyword evidence="10" id="KW-0539">Nucleus</keyword>
<keyword evidence="7" id="KW-0805">Transcription regulation</keyword>
<dbReference type="PROSITE" id="PS00028">
    <property type="entry name" value="ZINC_FINGER_C2H2_1"/>
    <property type="match status" value="4"/>
</dbReference>
<feature type="domain" description="C2H2-type" evidence="12">
    <location>
        <begin position="10"/>
        <end position="37"/>
    </location>
</feature>
<evidence type="ECO:0000256" key="11">
    <source>
        <dbReference type="PROSITE-ProRule" id="PRU00042"/>
    </source>
</evidence>
<dbReference type="FunFam" id="3.30.160.60:FF:000176">
    <property type="entry name" value="zinc finger protein 70"/>
    <property type="match status" value="1"/>
</dbReference>
<dbReference type="FunFam" id="3.30.160.60:FF:000744">
    <property type="entry name" value="zinc finger E-box-binding homeobox 1"/>
    <property type="match status" value="1"/>
</dbReference>
<dbReference type="GO" id="GO:0008270">
    <property type="term" value="F:zinc ion binding"/>
    <property type="evidence" value="ECO:0007669"/>
    <property type="project" value="UniProtKB-KW"/>
</dbReference>
<comment type="similarity">
    <text evidence="2">Belongs to the krueppel C2H2-type zinc-finger protein family.</text>
</comment>
<keyword evidence="6" id="KW-0862">Zinc</keyword>
<accession>A0A9D4NMD6</accession>
<name>A0A9D4NMD6_DREPO</name>
<keyword evidence="3" id="KW-0479">Metal-binding</keyword>
<keyword evidence="9" id="KW-0804">Transcription</keyword>
<sequence length="222" mass="25758">MSSVSDTDDKTCPVCCKEFYDKGTLKRHIRIHTGEKPYQCRYCSKRFNQNSAFQPRHVCAVCGKLFPSRAKLTRHVRIHTGEKPYACSVCDRKFSQKESVKVHMVVHLKDKMPIYEQLDRSVAEISATGRLMRHVCLYCRKAFYDKQRLTLHIRTHTGEKPYQCRTCGKCFSRKDNLQRHRQTVHHEFAVVASSINEQVQEIGDANETRTRADHDGLHGALF</sequence>
<dbReference type="InterPro" id="IPR013087">
    <property type="entry name" value="Znf_C2H2_type"/>
</dbReference>
<evidence type="ECO:0000256" key="5">
    <source>
        <dbReference type="ARBA" id="ARBA00022771"/>
    </source>
</evidence>
<dbReference type="GO" id="GO:0045893">
    <property type="term" value="P:positive regulation of DNA-templated transcription"/>
    <property type="evidence" value="ECO:0007669"/>
    <property type="project" value="UniProtKB-ARBA"/>
</dbReference>
<dbReference type="GO" id="GO:0043565">
    <property type="term" value="F:sequence-specific DNA binding"/>
    <property type="evidence" value="ECO:0007669"/>
    <property type="project" value="UniProtKB-ARBA"/>
</dbReference>
<evidence type="ECO:0000256" key="10">
    <source>
        <dbReference type="ARBA" id="ARBA00023242"/>
    </source>
</evidence>
<dbReference type="AlphaFoldDB" id="A0A9D4NMD6"/>
<dbReference type="FunFam" id="3.30.160.60:FF:001506">
    <property type="entry name" value="Zinc finger protein"/>
    <property type="match status" value="1"/>
</dbReference>
<evidence type="ECO:0000256" key="4">
    <source>
        <dbReference type="ARBA" id="ARBA00022737"/>
    </source>
</evidence>
<dbReference type="Pfam" id="PF00096">
    <property type="entry name" value="zf-C2H2"/>
    <property type="match status" value="4"/>
</dbReference>
<dbReference type="Pfam" id="PF13465">
    <property type="entry name" value="zf-H2C2_2"/>
    <property type="match status" value="1"/>
</dbReference>
<evidence type="ECO:0000256" key="1">
    <source>
        <dbReference type="ARBA" id="ARBA00004123"/>
    </source>
</evidence>
<dbReference type="PANTHER" id="PTHR16515">
    <property type="entry name" value="PR DOMAIN ZINC FINGER PROTEIN"/>
    <property type="match status" value="1"/>
</dbReference>
<dbReference type="SUPFAM" id="SSF57667">
    <property type="entry name" value="beta-beta-alpha zinc fingers"/>
    <property type="match status" value="3"/>
</dbReference>
<dbReference type="Proteomes" id="UP000828390">
    <property type="component" value="Unassembled WGS sequence"/>
</dbReference>
<reference evidence="13" key="1">
    <citation type="journal article" date="2019" name="bioRxiv">
        <title>The Genome of the Zebra Mussel, Dreissena polymorpha: A Resource for Invasive Species Research.</title>
        <authorList>
            <person name="McCartney M.A."/>
            <person name="Auch B."/>
            <person name="Kono T."/>
            <person name="Mallez S."/>
            <person name="Zhang Y."/>
            <person name="Obille A."/>
            <person name="Becker A."/>
            <person name="Abrahante J.E."/>
            <person name="Garbe J."/>
            <person name="Badalamenti J.P."/>
            <person name="Herman A."/>
            <person name="Mangelson H."/>
            <person name="Liachko I."/>
            <person name="Sullivan S."/>
            <person name="Sone E.D."/>
            <person name="Koren S."/>
            <person name="Silverstein K.A.T."/>
            <person name="Beckman K.B."/>
            <person name="Gohl D.M."/>
        </authorList>
    </citation>
    <scope>NUCLEOTIDE SEQUENCE</scope>
    <source>
        <strain evidence="13">Duluth1</strain>
        <tissue evidence="13">Whole animal</tissue>
    </source>
</reference>
<keyword evidence="14" id="KW-1185">Reference proteome</keyword>
<dbReference type="GO" id="GO:0005694">
    <property type="term" value="C:chromosome"/>
    <property type="evidence" value="ECO:0007669"/>
    <property type="project" value="UniProtKB-ARBA"/>
</dbReference>
<evidence type="ECO:0000313" key="14">
    <source>
        <dbReference type="Proteomes" id="UP000828390"/>
    </source>
</evidence>
<dbReference type="FunFam" id="3.30.160.60:FF:001818">
    <property type="entry name" value="GDNF-inducible zinc finger protein 1 isoform X1"/>
    <property type="match status" value="1"/>
</dbReference>
<feature type="domain" description="C2H2-type" evidence="12">
    <location>
        <begin position="134"/>
        <end position="161"/>
    </location>
</feature>
<reference evidence="13" key="2">
    <citation type="submission" date="2020-11" db="EMBL/GenBank/DDBJ databases">
        <authorList>
            <person name="McCartney M.A."/>
            <person name="Auch B."/>
            <person name="Kono T."/>
            <person name="Mallez S."/>
            <person name="Becker A."/>
            <person name="Gohl D.M."/>
            <person name="Silverstein K.A.T."/>
            <person name="Koren S."/>
            <person name="Bechman K.B."/>
            <person name="Herman A."/>
            <person name="Abrahante J.E."/>
            <person name="Garbe J."/>
        </authorList>
    </citation>
    <scope>NUCLEOTIDE SEQUENCE</scope>
    <source>
        <strain evidence="13">Duluth1</strain>
        <tissue evidence="13">Whole animal</tissue>
    </source>
</reference>